<feature type="active site" description="Proton donor/acceptor" evidence="1">
    <location>
        <position position="132"/>
    </location>
</feature>
<accession>A0A060QJI9</accession>
<reference evidence="3 4" key="2">
    <citation type="journal article" date="2014" name="PLoS ONE">
        <title>Evolution of mitochondria reconstructed from the energy metabolism of living bacteria.</title>
        <authorList>
            <person name="Degli Esposti M."/>
            <person name="Chouaia B."/>
            <person name="Comandatore F."/>
            <person name="Crotti E."/>
            <person name="Sassera D."/>
            <person name="Lievens P.M."/>
            <person name="Daffonchio D."/>
            <person name="Bandi C."/>
        </authorList>
    </citation>
    <scope>NUCLEOTIDE SEQUENCE [LARGE SCALE GENOMIC DNA]</scope>
    <source>
        <strain evidence="3 4">SF2.1</strain>
    </source>
</reference>
<evidence type="ECO:0000259" key="2">
    <source>
        <dbReference type="PROSITE" id="PS52029"/>
    </source>
</evidence>
<dbReference type="Pfam" id="PF03734">
    <property type="entry name" value="YkuD"/>
    <property type="match status" value="1"/>
</dbReference>
<feature type="domain" description="L,D-TPase catalytic" evidence="2">
    <location>
        <begin position="1"/>
        <end position="167"/>
    </location>
</feature>
<keyword evidence="1" id="KW-0573">Peptidoglycan synthesis</keyword>
<comment type="caution">
    <text evidence="3">The sequence shown here is derived from an EMBL/GenBank/DDBJ whole genome shotgun (WGS) entry which is preliminary data.</text>
</comment>
<keyword evidence="1" id="KW-0133">Cell shape</keyword>
<dbReference type="InterPro" id="IPR005490">
    <property type="entry name" value="LD_TPept_cat_dom"/>
</dbReference>
<name>A0A060QJI9_9PROT</name>
<evidence type="ECO:0000313" key="3">
    <source>
        <dbReference type="EMBL" id="CDG39411.1"/>
    </source>
</evidence>
<evidence type="ECO:0000313" key="4">
    <source>
        <dbReference type="Proteomes" id="UP000027583"/>
    </source>
</evidence>
<dbReference type="eggNOG" id="COG3786">
    <property type="taxonomic scope" value="Bacteria"/>
</dbReference>
<feature type="active site" description="Nucleophile" evidence="1">
    <location>
        <position position="143"/>
    </location>
</feature>
<dbReference type="PROSITE" id="PS52029">
    <property type="entry name" value="LD_TPASE"/>
    <property type="match status" value="1"/>
</dbReference>
<dbReference type="GO" id="GO:0008360">
    <property type="term" value="P:regulation of cell shape"/>
    <property type="evidence" value="ECO:0007669"/>
    <property type="project" value="UniProtKB-UniRule"/>
</dbReference>
<sequence>MTVILRHANGSRATLFLEGEPLPAMIGGAGTRQEKSEGDMATPIGFLPFRHVFYRADRVERPVTALRIEALAPNDGWCDDPTHPDYNRQITLPHPARHEKLWREDHCYDLCVVLGWNDSPAVPGRGSAIFLHLPPTSGATEGCIALEERLLRRIIASGHAGIEVRPD</sequence>
<dbReference type="EMBL" id="CBLX010000009">
    <property type="protein sequence ID" value="CDG39411.1"/>
    <property type="molecule type" value="Genomic_DNA"/>
</dbReference>
<dbReference type="GO" id="GO:0009252">
    <property type="term" value="P:peptidoglycan biosynthetic process"/>
    <property type="evidence" value="ECO:0007669"/>
    <property type="project" value="UniProtKB-KW"/>
</dbReference>
<reference evidence="3 4" key="1">
    <citation type="journal article" date="2014" name="Genome Biol. Evol.">
        <title>Acetic acid bacteria genomes reveal functional traits for adaptation to life in insect guts.</title>
        <authorList>
            <person name="Chouaia B."/>
            <person name="Gaiarsa S."/>
            <person name="Crotti E."/>
            <person name="Comandatore F."/>
            <person name="Degli Esposti M."/>
            <person name="Ricci I."/>
            <person name="Alma A."/>
            <person name="Favia G."/>
            <person name="Bandi C."/>
            <person name="Daffonchio D."/>
        </authorList>
    </citation>
    <scope>NUCLEOTIDE SEQUENCE [LARGE SCALE GENOMIC DNA]</scope>
    <source>
        <strain evidence="3 4">SF2.1</strain>
    </source>
</reference>
<dbReference type="Proteomes" id="UP000027583">
    <property type="component" value="Unassembled WGS sequence"/>
</dbReference>
<dbReference type="GO" id="GO:0071555">
    <property type="term" value="P:cell wall organization"/>
    <property type="evidence" value="ECO:0007669"/>
    <property type="project" value="UniProtKB-UniRule"/>
</dbReference>
<dbReference type="GO" id="GO:0016740">
    <property type="term" value="F:transferase activity"/>
    <property type="evidence" value="ECO:0007669"/>
    <property type="project" value="InterPro"/>
</dbReference>
<proteinExistence type="predicted"/>
<organism evidence="3 4">
    <name type="scientific">Asaia bogorensis</name>
    <dbReference type="NCBI Taxonomy" id="91915"/>
    <lineage>
        <taxon>Bacteria</taxon>
        <taxon>Pseudomonadati</taxon>
        <taxon>Pseudomonadota</taxon>
        <taxon>Alphaproteobacteria</taxon>
        <taxon>Acetobacterales</taxon>
        <taxon>Acetobacteraceae</taxon>
        <taxon>Asaia</taxon>
    </lineage>
</organism>
<gene>
    <name evidence="3" type="ORF">ASAP_1366</name>
</gene>
<evidence type="ECO:0000256" key="1">
    <source>
        <dbReference type="PROSITE-ProRule" id="PRU01373"/>
    </source>
</evidence>
<dbReference type="PANTHER" id="PTHR38589:SF1">
    <property type="entry name" value="BLR0621 PROTEIN"/>
    <property type="match status" value="1"/>
</dbReference>
<keyword evidence="1" id="KW-0961">Cell wall biogenesis/degradation</keyword>
<dbReference type="RefSeq" id="WP_023977394.1">
    <property type="nucleotide sequence ID" value="NZ_CBLX010000009.1"/>
</dbReference>
<dbReference type="PANTHER" id="PTHR38589">
    <property type="entry name" value="BLR0621 PROTEIN"/>
    <property type="match status" value="1"/>
</dbReference>
<comment type="pathway">
    <text evidence="1">Cell wall biogenesis; peptidoglycan biosynthesis.</text>
</comment>
<dbReference type="AlphaFoldDB" id="A0A060QJI9"/>
<protein>
    <submittedName>
        <fullName evidence="3">Mll4235 protein</fullName>
    </submittedName>
</protein>